<comment type="caution">
    <text evidence="2">The sequence shown here is derived from an EMBL/GenBank/DDBJ whole genome shotgun (WGS) entry which is preliminary data.</text>
</comment>
<reference evidence="2 3" key="1">
    <citation type="submission" date="2020-08" db="EMBL/GenBank/DDBJ databases">
        <title>A Genomic Blueprint of the Chicken Gut Microbiome.</title>
        <authorList>
            <person name="Gilroy R."/>
            <person name="Ravi A."/>
            <person name="Getino M."/>
            <person name="Pursley I."/>
            <person name="Horton D.L."/>
            <person name="Alikhan N.-F."/>
            <person name="Baker D."/>
            <person name="Gharbi K."/>
            <person name="Hall N."/>
            <person name="Watson M."/>
            <person name="Adriaenssens E.M."/>
            <person name="Foster-Nyarko E."/>
            <person name="Jarju S."/>
            <person name="Secka A."/>
            <person name="Antonio M."/>
            <person name="Oren A."/>
            <person name="Chaudhuri R."/>
            <person name="La Ragione R.M."/>
            <person name="Hildebrand F."/>
            <person name="Pallen M.J."/>
        </authorList>
    </citation>
    <scope>NUCLEOTIDE SEQUENCE [LARGE SCALE GENOMIC DNA]</scope>
    <source>
        <strain evidence="2 3">Sa5YUA1</strain>
    </source>
</reference>
<proteinExistence type="predicted"/>
<protein>
    <submittedName>
        <fullName evidence="2">DinB family protein</fullName>
    </submittedName>
</protein>
<organism evidence="2 3">
    <name type="scientific">Cytobacillus stercorigallinarum</name>
    <dbReference type="NCBI Taxonomy" id="2762240"/>
    <lineage>
        <taxon>Bacteria</taxon>
        <taxon>Bacillati</taxon>
        <taxon>Bacillota</taxon>
        <taxon>Bacilli</taxon>
        <taxon>Bacillales</taxon>
        <taxon>Bacillaceae</taxon>
        <taxon>Cytobacillus</taxon>
    </lineage>
</organism>
<dbReference type="InterPro" id="IPR024775">
    <property type="entry name" value="DinB-like"/>
</dbReference>
<evidence type="ECO:0000313" key="3">
    <source>
        <dbReference type="Proteomes" id="UP000657931"/>
    </source>
</evidence>
<dbReference type="RefSeq" id="WP_191815122.1">
    <property type="nucleotide sequence ID" value="NZ_JACSQT010000007.1"/>
</dbReference>
<dbReference type="Pfam" id="PF12867">
    <property type="entry name" value="DinB_2"/>
    <property type="match status" value="1"/>
</dbReference>
<dbReference type="SUPFAM" id="SSF109854">
    <property type="entry name" value="DinB/YfiT-like putative metalloenzymes"/>
    <property type="match status" value="1"/>
</dbReference>
<dbReference type="Gene3D" id="1.20.120.450">
    <property type="entry name" value="dinb family like domain"/>
    <property type="match status" value="1"/>
</dbReference>
<accession>A0ABR8QRL0</accession>
<dbReference type="InterPro" id="IPR034660">
    <property type="entry name" value="DinB/YfiT-like"/>
</dbReference>
<gene>
    <name evidence="2" type="ORF">H9655_14185</name>
</gene>
<sequence length="151" mass="17272">MSEAIKYQLELTRNNLLREVKNIPQDLLDVQPVGFNNTIHWHIGHVLTVTEQFILNYPNNTDHLSDKYMKLFGYGSKPSDWTGEVPAVDLLIDQLQDQIVRINKIPNDVFAQELPEAILGQKTVGQLAMLSAYHEANHLGQIHAMKRMVEK</sequence>
<feature type="domain" description="DinB-like" evidence="1">
    <location>
        <begin position="8"/>
        <end position="142"/>
    </location>
</feature>
<dbReference type="Proteomes" id="UP000657931">
    <property type="component" value="Unassembled WGS sequence"/>
</dbReference>
<evidence type="ECO:0000259" key="1">
    <source>
        <dbReference type="Pfam" id="PF12867"/>
    </source>
</evidence>
<dbReference type="EMBL" id="JACSQT010000007">
    <property type="protein sequence ID" value="MBD7938178.1"/>
    <property type="molecule type" value="Genomic_DNA"/>
</dbReference>
<keyword evidence="3" id="KW-1185">Reference proteome</keyword>
<evidence type="ECO:0000313" key="2">
    <source>
        <dbReference type="EMBL" id="MBD7938178.1"/>
    </source>
</evidence>
<name>A0ABR8QRL0_9BACI</name>